<comment type="similarity">
    <text evidence="2">Belongs to the CLCR family.</text>
</comment>
<dbReference type="EMBL" id="MKHE01000020">
    <property type="protein sequence ID" value="OWK04660.1"/>
    <property type="molecule type" value="Genomic_DNA"/>
</dbReference>
<dbReference type="FunFam" id="3.40.50.410:FF:000059">
    <property type="entry name" value="Calcium-activated chloride channel regulator 2"/>
    <property type="match status" value="1"/>
</dbReference>
<evidence type="ECO:0000313" key="26">
    <source>
        <dbReference type="EMBL" id="OWK04660.1"/>
    </source>
</evidence>
<comment type="caution">
    <text evidence="26">The sequence shown here is derived from an EMBL/GenBank/DDBJ whole genome shotgun (WGS) entry which is preliminary data.</text>
</comment>
<keyword evidence="19" id="KW-0325">Glycoprotein</keyword>
<dbReference type="Pfam" id="PF08434">
    <property type="entry name" value="CLCA"/>
    <property type="match status" value="1"/>
</dbReference>
<evidence type="ECO:0000256" key="20">
    <source>
        <dbReference type="ARBA" id="ARBA00023214"/>
    </source>
</evidence>
<keyword evidence="9" id="KW-0378">Hydrolase</keyword>
<dbReference type="OrthoDB" id="687730at2759"/>
<evidence type="ECO:0000256" key="7">
    <source>
        <dbReference type="ARBA" id="ARBA00022723"/>
    </source>
</evidence>
<dbReference type="GO" id="GO:0005229">
    <property type="term" value="F:intracellularly calcium-gated chloride channel activity"/>
    <property type="evidence" value="ECO:0007669"/>
    <property type="project" value="TreeGrafter"/>
</dbReference>
<keyword evidence="18" id="KW-0472">Membrane</keyword>
<evidence type="ECO:0000256" key="21">
    <source>
        <dbReference type="ARBA" id="ARBA00059073"/>
    </source>
</evidence>
<proteinExistence type="inferred from homology"/>
<evidence type="ECO:0000256" key="13">
    <source>
        <dbReference type="ARBA" id="ARBA00022889"/>
    </source>
</evidence>
<dbReference type="SUPFAM" id="SSF53300">
    <property type="entry name" value="vWA-like"/>
    <property type="match status" value="1"/>
</dbReference>
<evidence type="ECO:0000256" key="11">
    <source>
        <dbReference type="ARBA" id="ARBA00022833"/>
    </source>
</evidence>
<feature type="region of interest" description="Disordered" evidence="24">
    <location>
        <begin position="30"/>
        <end position="51"/>
    </location>
</feature>
<reference evidence="26 27" key="1">
    <citation type="journal article" date="2018" name="Mol. Genet. Genomics">
        <title>The red deer Cervus elaphus genome CerEla1.0: sequencing, annotating, genes, and chromosomes.</title>
        <authorList>
            <person name="Bana N.A."/>
            <person name="Nyiri A."/>
            <person name="Nagy J."/>
            <person name="Frank K."/>
            <person name="Nagy T."/>
            <person name="Steger V."/>
            <person name="Schiller M."/>
            <person name="Lakatos P."/>
            <person name="Sugar L."/>
            <person name="Horn P."/>
            <person name="Barta E."/>
            <person name="Orosz L."/>
        </authorList>
    </citation>
    <scope>NUCLEOTIDE SEQUENCE [LARGE SCALE GENOMIC DNA]</scope>
    <source>
        <strain evidence="26">Hungarian</strain>
    </source>
</reference>
<evidence type="ECO:0000256" key="12">
    <source>
        <dbReference type="ARBA" id="ARBA00022837"/>
    </source>
</evidence>
<gene>
    <name evidence="26" type="ORF">Celaphus_00002369</name>
</gene>
<protein>
    <recommendedName>
        <fullName evidence="23">Calcium-activated chloride channel regulator 2</fullName>
    </recommendedName>
</protein>
<keyword evidence="10" id="KW-0068">Autocatalytic cleavage</keyword>
<dbReference type="PANTHER" id="PTHR10579">
    <property type="entry name" value="CALCIUM-ACTIVATED CHLORIDE CHANNEL REGULATOR"/>
    <property type="match status" value="1"/>
</dbReference>
<feature type="non-terminal residue" evidence="26">
    <location>
        <position position="521"/>
    </location>
</feature>
<feature type="domain" description="VWFA" evidence="25">
    <location>
        <begin position="250"/>
        <end position="422"/>
    </location>
</feature>
<dbReference type="AlphaFoldDB" id="A0A212CFC3"/>
<dbReference type="InterPro" id="IPR013642">
    <property type="entry name" value="CLCA_N"/>
</dbReference>
<organism evidence="26 27">
    <name type="scientific">Cervus elaphus hippelaphus</name>
    <name type="common">European red deer</name>
    <dbReference type="NCBI Taxonomy" id="46360"/>
    <lineage>
        <taxon>Eukaryota</taxon>
        <taxon>Metazoa</taxon>
        <taxon>Chordata</taxon>
        <taxon>Craniata</taxon>
        <taxon>Vertebrata</taxon>
        <taxon>Euteleostomi</taxon>
        <taxon>Mammalia</taxon>
        <taxon>Eutheria</taxon>
        <taxon>Laurasiatheria</taxon>
        <taxon>Artiodactyla</taxon>
        <taxon>Ruminantia</taxon>
        <taxon>Pecora</taxon>
        <taxon>Cervidae</taxon>
        <taxon>Cervinae</taxon>
        <taxon>Cervus</taxon>
    </lineage>
</organism>
<dbReference type="InterPro" id="IPR051266">
    <property type="entry name" value="CLCR"/>
</dbReference>
<evidence type="ECO:0000256" key="23">
    <source>
        <dbReference type="ARBA" id="ARBA00070888"/>
    </source>
</evidence>
<dbReference type="GO" id="GO:0009925">
    <property type="term" value="C:basal plasma membrane"/>
    <property type="evidence" value="ECO:0007669"/>
    <property type="project" value="UniProtKB-SubCell"/>
</dbReference>
<keyword evidence="12" id="KW-0106">Calcium</keyword>
<keyword evidence="15" id="KW-1133">Transmembrane helix</keyword>
<keyword evidence="20" id="KW-0868">Chloride</keyword>
<dbReference type="PROSITE" id="PS50234">
    <property type="entry name" value="VWFA"/>
    <property type="match status" value="1"/>
</dbReference>
<sequence>MIQEEAQPQNRQVWYRLEKNDLQRQVSFRSTPDFAKKAPPSSQTLSPSKFGKKLSASPLTTWHNVPGRTSVTESEVFLNMTHRDSEGPVCSLKFVTLLVALSPEFLFLGAGLQLRDNGYDGLLIAVNPQVSEDQNLIPNIKEMITDASFYLFNATKRRVFFRNVKILIPATWKASNYSKVKQESYEKVVEFCNASTHNQEAPNPQNQMCSLRSVWDVITDSDDFSNSLPMSGTELPPPPTFSLVQAGDRVVCLVLDVSSKMAEADRLLQLQQAAEFYLMQIVEIHTFVGIASFHSKGEIRAQLHQINNDDDRKLLVSHLPVTASAEAEISVCSGLKKGFEVVEKLNGKASGSVMILVTSGDDDHITNCFLTALSSGSTIHTIALGSSTVKNLEELSRLTGGLKFFVPDKSNSNSMIDAFSRISSGTGDIFQQHIQAARADKENGNIQMNAPRKSVGRSEEEQKWGFSRISSGGSFSVLGVPADPHPDVFPPCKIIDLEAVKEEEEVVLSWTAPGEDLDQGQ</sequence>
<dbReference type="InterPro" id="IPR002035">
    <property type="entry name" value="VWF_A"/>
</dbReference>
<keyword evidence="5" id="KW-0645">Protease</keyword>
<evidence type="ECO:0000256" key="14">
    <source>
        <dbReference type="ARBA" id="ARBA00022949"/>
    </source>
</evidence>
<dbReference type="CDD" id="cd00198">
    <property type="entry name" value="vWFA"/>
    <property type="match status" value="1"/>
</dbReference>
<evidence type="ECO:0000256" key="18">
    <source>
        <dbReference type="ARBA" id="ARBA00023136"/>
    </source>
</evidence>
<evidence type="ECO:0000256" key="1">
    <source>
        <dbReference type="ARBA" id="ARBA00004282"/>
    </source>
</evidence>
<dbReference type="GO" id="GO:0006508">
    <property type="term" value="P:proteolysis"/>
    <property type="evidence" value="ECO:0007669"/>
    <property type="project" value="UniProtKB-KW"/>
</dbReference>
<evidence type="ECO:0000256" key="2">
    <source>
        <dbReference type="ARBA" id="ARBA00006398"/>
    </source>
</evidence>
<keyword evidence="14" id="KW-0965">Cell junction</keyword>
<dbReference type="Proteomes" id="UP000242450">
    <property type="component" value="Chromosome 20"/>
</dbReference>
<keyword evidence="4" id="KW-1003">Cell membrane</keyword>
<evidence type="ECO:0000259" key="25">
    <source>
        <dbReference type="PROSITE" id="PS50234"/>
    </source>
</evidence>
<accession>A0A212CFC3</accession>
<evidence type="ECO:0000256" key="24">
    <source>
        <dbReference type="SAM" id="MobiDB-lite"/>
    </source>
</evidence>
<evidence type="ECO:0000256" key="6">
    <source>
        <dbReference type="ARBA" id="ARBA00022692"/>
    </source>
</evidence>
<dbReference type="Pfam" id="PF00092">
    <property type="entry name" value="VWA"/>
    <property type="match status" value="1"/>
</dbReference>
<keyword evidence="11" id="KW-0862">Zinc</keyword>
<evidence type="ECO:0000256" key="3">
    <source>
        <dbReference type="ARBA" id="ARBA00022448"/>
    </source>
</evidence>
<dbReference type="GO" id="GO:0007155">
    <property type="term" value="P:cell adhesion"/>
    <property type="evidence" value="ECO:0007669"/>
    <property type="project" value="UniProtKB-KW"/>
</dbReference>
<keyword evidence="13" id="KW-0130">Cell adhesion</keyword>
<keyword evidence="7" id="KW-0479">Metal-binding</keyword>
<evidence type="ECO:0000256" key="10">
    <source>
        <dbReference type="ARBA" id="ARBA00022813"/>
    </source>
</evidence>
<evidence type="ECO:0000256" key="17">
    <source>
        <dbReference type="ARBA" id="ARBA00023065"/>
    </source>
</evidence>
<evidence type="ECO:0000313" key="27">
    <source>
        <dbReference type="Proteomes" id="UP000242450"/>
    </source>
</evidence>
<keyword evidence="6" id="KW-0812">Transmembrane</keyword>
<comment type="function">
    <text evidence="21">Plays a role in modulating chloride current across the plasma membrane in a calcium-dependent manner, and cell adhesion. Involved in basal cell adhesion and/or stratification of squamous epithelia. May act as a tumor suppressor in breast and colorectal cancer. Plays a key role for cell adhesion in the beginning stages of lung metastasis via the binding to ITGB4.</text>
</comment>
<evidence type="ECO:0000256" key="5">
    <source>
        <dbReference type="ARBA" id="ARBA00022670"/>
    </source>
</evidence>
<keyword evidence="16" id="KW-0482">Metalloprotease</keyword>
<dbReference type="PANTHER" id="PTHR10579:SF66">
    <property type="entry name" value="CALCIUM-ACTIVATED CHLORIDE CHANNEL REGULATOR 2"/>
    <property type="match status" value="1"/>
</dbReference>
<dbReference type="GO" id="GO:0046872">
    <property type="term" value="F:metal ion binding"/>
    <property type="evidence" value="ECO:0007669"/>
    <property type="project" value="UniProtKB-KW"/>
</dbReference>
<name>A0A212CFC3_CEREH</name>
<keyword evidence="3" id="KW-0813">Transport</keyword>
<evidence type="ECO:0000256" key="16">
    <source>
        <dbReference type="ARBA" id="ARBA00023049"/>
    </source>
</evidence>
<dbReference type="Gene3D" id="3.40.50.410">
    <property type="entry name" value="von Willebrand factor, type A domain"/>
    <property type="match status" value="1"/>
</dbReference>
<evidence type="ECO:0000256" key="4">
    <source>
        <dbReference type="ARBA" id="ARBA00022475"/>
    </source>
</evidence>
<comment type="subcellular location">
    <subcellularLocation>
        <location evidence="22">Basal cell membrane</location>
        <topology evidence="22">Single-pass type I membrane protein</topology>
    </subcellularLocation>
    <subcellularLocation>
        <location evidence="1">Cell junction</location>
    </subcellularLocation>
</comment>
<evidence type="ECO:0000256" key="15">
    <source>
        <dbReference type="ARBA" id="ARBA00022989"/>
    </source>
</evidence>
<keyword evidence="27" id="KW-1185">Reference proteome</keyword>
<evidence type="ECO:0000256" key="22">
    <source>
        <dbReference type="ARBA" id="ARBA00060472"/>
    </source>
</evidence>
<keyword evidence="8" id="KW-0732">Signal</keyword>
<evidence type="ECO:0000256" key="19">
    <source>
        <dbReference type="ARBA" id="ARBA00023180"/>
    </source>
</evidence>
<dbReference type="GO" id="GO:0070161">
    <property type="term" value="C:anchoring junction"/>
    <property type="evidence" value="ECO:0007669"/>
    <property type="project" value="UniProtKB-SubCell"/>
</dbReference>
<evidence type="ECO:0000256" key="8">
    <source>
        <dbReference type="ARBA" id="ARBA00022729"/>
    </source>
</evidence>
<evidence type="ECO:0000256" key="9">
    <source>
        <dbReference type="ARBA" id="ARBA00022801"/>
    </source>
</evidence>
<dbReference type="InterPro" id="IPR036465">
    <property type="entry name" value="vWFA_dom_sf"/>
</dbReference>
<keyword evidence="17" id="KW-0406">Ion transport</keyword>
<dbReference type="GO" id="GO:0008237">
    <property type="term" value="F:metallopeptidase activity"/>
    <property type="evidence" value="ECO:0007669"/>
    <property type="project" value="UniProtKB-KW"/>
</dbReference>
<dbReference type="SMART" id="SM00327">
    <property type="entry name" value="VWA"/>
    <property type="match status" value="1"/>
</dbReference>